<dbReference type="InterPro" id="IPR022496">
    <property type="entry name" value="T6A_TsaB"/>
</dbReference>
<comment type="caution">
    <text evidence="2">The sequence shown here is derived from an EMBL/GenBank/DDBJ whole genome shotgun (WGS) entry which is preliminary data.</text>
</comment>
<accession>A0ABX1TSG3</accession>
<proteinExistence type="predicted"/>
<evidence type="ECO:0000259" key="1">
    <source>
        <dbReference type="Pfam" id="PF00814"/>
    </source>
</evidence>
<reference evidence="2 3" key="1">
    <citation type="submission" date="2019-03" db="EMBL/GenBank/DDBJ databases">
        <title>Metabolic reconstructions from genomes of highly enriched 'Candidatus Accumulibacter' and 'Candidatus Competibacter' bioreactor populations.</title>
        <authorList>
            <person name="Annavajhala M.K."/>
            <person name="Welles L."/>
            <person name="Abbas B."/>
            <person name="Sorokin D."/>
            <person name="Park H."/>
            <person name="Van Loosdrecht M."/>
            <person name="Chandran K."/>
        </authorList>
    </citation>
    <scope>NUCLEOTIDE SEQUENCE [LARGE SCALE GENOMIC DNA]</scope>
    <source>
        <strain evidence="2 3">SBR_S</strain>
    </source>
</reference>
<dbReference type="CDD" id="cd24032">
    <property type="entry name" value="ASKHA_NBD_TsaB"/>
    <property type="match status" value="1"/>
</dbReference>
<feature type="domain" description="Gcp-like" evidence="1">
    <location>
        <begin position="36"/>
        <end position="125"/>
    </location>
</feature>
<keyword evidence="3" id="KW-1185">Reference proteome</keyword>
<protein>
    <submittedName>
        <fullName evidence="2">tRNA (Adenosine(37)-N6)-threonylcarbamoyltransferase complex dimerization subunit type 1 TsaB</fullName>
    </submittedName>
</protein>
<organism evidence="2 3">
    <name type="scientific">Candidatus Accumulibacter phosphatis</name>
    <dbReference type="NCBI Taxonomy" id="327160"/>
    <lineage>
        <taxon>Bacteria</taxon>
        <taxon>Pseudomonadati</taxon>
        <taxon>Pseudomonadota</taxon>
        <taxon>Betaproteobacteria</taxon>
        <taxon>Candidatus Accumulibacter</taxon>
    </lineage>
</organism>
<dbReference type="SUPFAM" id="SSF53067">
    <property type="entry name" value="Actin-like ATPase domain"/>
    <property type="match status" value="2"/>
</dbReference>
<name>A0ABX1TSG3_9PROT</name>
<dbReference type="InterPro" id="IPR043129">
    <property type="entry name" value="ATPase_NBD"/>
</dbReference>
<evidence type="ECO:0000313" key="2">
    <source>
        <dbReference type="EMBL" id="NMQ27135.1"/>
    </source>
</evidence>
<dbReference type="Proteomes" id="UP000749010">
    <property type="component" value="Unassembled WGS sequence"/>
</dbReference>
<dbReference type="Gene3D" id="3.30.420.40">
    <property type="match status" value="2"/>
</dbReference>
<dbReference type="InterPro" id="IPR000905">
    <property type="entry name" value="Gcp-like_dom"/>
</dbReference>
<evidence type="ECO:0000313" key="3">
    <source>
        <dbReference type="Proteomes" id="UP000749010"/>
    </source>
</evidence>
<sequence length="228" mass="23853">MRAMNLLAIETSTELGSIALWREGELLRRACPIGVAHSETLLPLIRATLHEAGLRLADLNAIAFAAGPGSFTGLRVACGVAQGLAVAHQLPVVPVGTLEAMALSSAGQRVIVVLDARMGEVYYACYADGVALATVAVAHPSALPLPESTGWLACGNGLKAYPLLRERLAPYVQEWQPELMPDAGAVARIAALRLARGEMVDAADAAPLYVRNKVAQTVAERLANGGKA</sequence>
<dbReference type="EMBL" id="SPMY01000013">
    <property type="protein sequence ID" value="NMQ27135.1"/>
    <property type="molecule type" value="Genomic_DNA"/>
</dbReference>
<dbReference type="NCBIfam" id="TIGR03725">
    <property type="entry name" value="T6A_YeaZ"/>
    <property type="match status" value="1"/>
</dbReference>
<dbReference type="Pfam" id="PF00814">
    <property type="entry name" value="TsaD"/>
    <property type="match status" value="1"/>
</dbReference>
<gene>
    <name evidence="2" type="primary">tsaB</name>
    <name evidence="2" type="ORF">E4Q23_04795</name>
</gene>
<dbReference type="PANTHER" id="PTHR11735">
    <property type="entry name" value="TRNA N6-ADENOSINE THREONYLCARBAMOYLTRANSFERASE"/>
    <property type="match status" value="1"/>
</dbReference>
<dbReference type="PANTHER" id="PTHR11735:SF11">
    <property type="entry name" value="TRNA THREONYLCARBAMOYLADENOSINE BIOSYNTHESIS PROTEIN TSAB"/>
    <property type="match status" value="1"/>
</dbReference>
<dbReference type="RefSeq" id="WP_169065586.1">
    <property type="nucleotide sequence ID" value="NZ_SPMY01000013.1"/>
</dbReference>